<name>A0ABP0YC97_9ROSI</name>
<keyword evidence="5" id="KW-1185">Reference proteome</keyword>
<feature type="chain" id="PRO_5045790729" description="GDSL esterase/lipase 1-like" evidence="3">
    <location>
        <begin position="29"/>
        <end position="386"/>
    </location>
</feature>
<evidence type="ECO:0000256" key="1">
    <source>
        <dbReference type="ARBA" id="ARBA00008668"/>
    </source>
</evidence>
<dbReference type="InterPro" id="IPR001087">
    <property type="entry name" value="GDSL"/>
</dbReference>
<evidence type="ECO:0000256" key="2">
    <source>
        <dbReference type="ARBA" id="ARBA00022729"/>
    </source>
</evidence>
<evidence type="ECO:0000313" key="4">
    <source>
        <dbReference type="EMBL" id="CAK9316297.1"/>
    </source>
</evidence>
<dbReference type="Pfam" id="PF00657">
    <property type="entry name" value="Lipase_GDSL"/>
    <property type="match status" value="1"/>
</dbReference>
<accession>A0ABP0YC97</accession>
<dbReference type="PANTHER" id="PTHR45966:SF1">
    <property type="entry name" value="GDSL ESTERASE_LIPASE 1-RELATED"/>
    <property type="match status" value="1"/>
</dbReference>
<keyword evidence="2 3" id="KW-0732">Signal</keyword>
<dbReference type="CDD" id="cd01837">
    <property type="entry name" value="SGNH_plant_lipase_like"/>
    <property type="match status" value="1"/>
</dbReference>
<dbReference type="PANTHER" id="PTHR45966">
    <property type="entry name" value="GDSL-LIKE LIPASE/ACYLHYDROLASE"/>
    <property type="match status" value="1"/>
</dbReference>
<feature type="signal peptide" evidence="3">
    <location>
        <begin position="1"/>
        <end position="28"/>
    </location>
</feature>
<organism evidence="4 5">
    <name type="scientific">Citrullus colocynthis</name>
    <name type="common">colocynth</name>
    <dbReference type="NCBI Taxonomy" id="252529"/>
    <lineage>
        <taxon>Eukaryota</taxon>
        <taxon>Viridiplantae</taxon>
        <taxon>Streptophyta</taxon>
        <taxon>Embryophyta</taxon>
        <taxon>Tracheophyta</taxon>
        <taxon>Spermatophyta</taxon>
        <taxon>Magnoliopsida</taxon>
        <taxon>eudicotyledons</taxon>
        <taxon>Gunneridae</taxon>
        <taxon>Pentapetalae</taxon>
        <taxon>rosids</taxon>
        <taxon>fabids</taxon>
        <taxon>Cucurbitales</taxon>
        <taxon>Cucurbitaceae</taxon>
        <taxon>Benincaseae</taxon>
        <taxon>Citrullus</taxon>
    </lineage>
</organism>
<dbReference type="InterPro" id="IPR036514">
    <property type="entry name" value="SGNH_hydro_sf"/>
</dbReference>
<gene>
    <name evidence="4" type="ORF">CITCOLO1_LOCUS8157</name>
</gene>
<reference evidence="4 5" key="1">
    <citation type="submission" date="2024-03" db="EMBL/GenBank/DDBJ databases">
        <authorList>
            <person name="Gkanogiannis A."/>
            <person name="Becerra Lopez-Lavalle L."/>
        </authorList>
    </citation>
    <scope>NUCLEOTIDE SEQUENCE [LARGE SCALE GENOMIC DNA]</scope>
</reference>
<dbReference type="InterPro" id="IPR035669">
    <property type="entry name" value="SGNH_plant_lipase-like"/>
</dbReference>
<protein>
    <recommendedName>
        <fullName evidence="6">GDSL esterase/lipase 1-like</fullName>
    </recommendedName>
</protein>
<evidence type="ECO:0000313" key="5">
    <source>
        <dbReference type="Proteomes" id="UP001642487"/>
    </source>
</evidence>
<sequence>MKISNLGFFFFFFFFFFFIIVLFGNAAAQSGFPEIEMPDVGWSGKGFGFFIFGDSYVDGGNNNYINTTIDSQANFPPYGETFFHFPTGRFCDGRIIPDFLAEYAELPLIEAYLDPENKNYMNGVNFGSGGGGALAETHQEQAIGLQTQMKFFKNVEKSLRKKLGNARSQSFLSNSVFLFNFGGNDYQNPFDISYDIFKTIEAQQQFVNMVVGNITIALKELYKFGGRKFGFMTVPPLGYLPSARLKRSEQFFQETSSLSRIHNKELFIALQRLATQLKGFKFAFADTHTLLLQRIQNPTKYGFKVADTACCGSDDFRGYYNCGRKKGTVPYTHCKNIQDYLFYDSYHPTEKAFEQLAKLMWSGGDEVVKPYNFKQLFQYDSTLASD</sequence>
<comment type="similarity">
    <text evidence="1">Belongs to the 'GDSL' lipolytic enzyme family.</text>
</comment>
<dbReference type="Gene3D" id="3.40.50.1110">
    <property type="entry name" value="SGNH hydrolase"/>
    <property type="match status" value="1"/>
</dbReference>
<dbReference type="InterPro" id="IPR044552">
    <property type="entry name" value="GLIP1-5/GLL25"/>
</dbReference>
<dbReference type="SUPFAM" id="SSF52266">
    <property type="entry name" value="SGNH hydrolase"/>
    <property type="match status" value="1"/>
</dbReference>
<evidence type="ECO:0008006" key="6">
    <source>
        <dbReference type="Google" id="ProtNLM"/>
    </source>
</evidence>
<evidence type="ECO:0000256" key="3">
    <source>
        <dbReference type="SAM" id="SignalP"/>
    </source>
</evidence>
<dbReference type="Proteomes" id="UP001642487">
    <property type="component" value="Chromosome 2"/>
</dbReference>
<proteinExistence type="inferred from homology"/>
<dbReference type="EMBL" id="OZ021736">
    <property type="protein sequence ID" value="CAK9316297.1"/>
    <property type="molecule type" value="Genomic_DNA"/>
</dbReference>